<gene>
    <name evidence="2" type="ORF">C8D86_10791</name>
</gene>
<dbReference type="Proteomes" id="UP000254720">
    <property type="component" value="Unassembled WGS sequence"/>
</dbReference>
<comment type="caution">
    <text evidence="2">The sequence shown here is derived from an EMBL/GenBank/DDBJ whole genome shotgun (WGS) entry which is preliminary data.</text>
</comment>
<protein>
    <submittedName>
        <fullName evidence="2">Uncharacterized protein</fullName>
    </submittedName>
</protein>
<sequence>MPKNQAIFRIAQEVTEYIYQAIHASNLADKNHNRLFEPLVKLSQDACDAILGQSEISALEKLSLCAREVERFGGGNCLLKCIMGLDYLLKCYVLTGFSDYFQCIPVAIWTTARHAFIIVNDEIKCDILFGKTEYIKGNFKKDDRLSEYFGIRANWYCYADDALDLDSTRFTETLFSNITQRTCTDSVLKKDLFNKLITSLQQNKPLDPIPPTPLFSNFGKQIKKRSRMDSSTSEQKENEESLSSGLKTEKHFKGL</sequence>
<evidence type="ECO:0000313" key="2">
    <source>
        <dbReference type="EMBL" id="RDI45212.1"/>
    </source>
</evidence>
<accession>A0A370GNB3</accession>
<evidence type="ECO:0000313" key="3">
    <source>
        <dbReference type="Proteomes" id="UP000254720"/>
    </source>
</evidence>
<dbReference type="OrthoDB" id="5639168at2"/>
<evidence type="ECO:0000256" key="1">
    <source>
        <dbReference type="SAM" id="MobiDB-lite"/>
    </source>
</evidence>
<organism evidence="2 3">
    <name type="scientific">Aquicella lusitana</name>
    <dbReference type="NCBI Taxonomy" id="254246"/>
    <lineage>
        <taxon>Bacteria</taxon>
        <taxon>Pseudomonadati</taxon>
        <taxon>Pseudomonadota</taxon>
        <taxon>Gammaproteobacteria</taxon>
        <taxon>Legionellales</taxon>
        <taxon>Coxiellaceae</taxon>
        <taxon>Aquicella</taxon>
    </lineage>
</organism>
<dbReference type="RefSeq" id="WP_114834075.1">
    <property type="nucleotide sequence ID" value="NZ_LR699114.1"/>
</dbReference>
<dbReference type="EMBL" id="QQAX01000007">
    <property type="protein sequence ID" value="RDI45212.1"/>
    <property type="molecule type" value="Genomic_DNA"/>
</dbReference>
<feature type="region of interest" description="Disordered" evidence="1">
    <location>
        <begin position="207"/>
        <end position="255"/>
    </location>
</feature>
<proteinExistence type="predicted"/>
<dbReference type="AlphaFoldDB" id="A0A370GNB3"/>
<keyword evidence="3" id="KW-1185">Reference proteome</keyword>
<reference evidence="2 3" key="1">
    <citation type="submission" date="2018-07" db="EMBL/GenBank/DDBJ databases">
        <title>Genomic Encyclopedia of Type Strains, Phase IV (KMG-IV): sequencing the most valuable type-strain genomes for metagenomic binning, comparative biology and taxonomic classification.</title>
        <authorList>
            <person name="Goeker M."/>
        </authorList>
    </citation>
    <scope>NUCLEOTIDE SEQUENCE [LARGE SCALE GENOMIC DNA]</scope>
    <source>
        <strain evidence="2 3">DSM 16500</strain>
    </source>
</reference>
<name>A0A370GNB3_9COXI</name>